<feature type="compositionally biased region" description="Low complexity" evidence="1">
    <location>
        <begin position="480"/>
        <end position="489"/>
    </location>
</feature>
<dbReference type="Proteomes" id="UP001285441">
    <property type="component" value="Unassembled WGS sequence"/>
</dbReference>
<protein>
    <submittedName>
        <fullName evidence="2">Uncharacterized protein</fullName>
    </submittedName>
</protein>
<accession>A0AAE0NA97</accession>
<reference evidence="2" key="1">
    <citation type="journal article" date="2023" name="Mol. Phylogenet. Evol.">
        <title>Genome-scale phylogeny and comparative genomics of the fungal order Sordariales.</title>
        <authorList>
            <person name="Hensen N."/>
            <person name="Bonometti L."/>
            <person name="Westerberg I."/>
            <person name="Brannstrom I.O."/>
            <person name="Guillou S."/>
            <person name="Cros-Aarteil S."/>
            <person name="Calhoun S."/>
            <person name="Haridas S."/>
            <person name="Kuo A."/>
            <person name="Mondo S."/>
            <person name="Pangilinan J."/>
            <person name="Riley R."/>
            <person name="LaButti K."/>
            <person name="Andreopoulos B."/>
            <person name="Lipzen A."/>
            <person name="Chen C."/>
            <person name="Yan M."/>
            <person name="Daum C."/>
            <person name="Ng V."/>
            <person name="Clum A."/>
            <person name="Steindorff A."/>
            <person name="Ohm R.A."/>
            <person name="Martin F."/>
            <person name="Silar P."/>
            <person name="Natvig D.O."/>
            <person name="Lalanne C."/>
            <person name="Gautier V."/>
            <person name="Ament-Velasquez S.L."/>
            <person name="Kruys A."/>
            <person name="Hutchinson M.I."/>
            <person name="Powell A.J."/>
            <person name="Barry K."/>
            <person name="Miller A.N."/>
            <person name="Grigoriev I.V."/>
            <person name="Debuchy R."/>
            <person name="Gladieux P."/>
            <person name="Hiltunen Thoren M."/>
            <person name="Johannesson H."/>
        </authorList>
    </citation>
    <scope>NUCLEOTIDE SEQUENCE</scope>
    <source>
        <strain evidence="2">CBS 232.78</strain>
    </source>
</reference>
<gene>
    <name evidence="2" type="ORF">B0H63DRAFT_513186</name>
</gene>
<evidence type="ECO:0000313" key="2">
    <source>
        <dbReference type="EMBL" id="KAK3375209.1"/>
    </source>
</evidence>
<dbReference type="EMBL" id="JAULSW010000007">
    <property type="protein sequence ID" value="KAK3375209.1"/>
    <property type="molecule type" value="Genomic_DNA"/>
</dbReference>
<evidence type="ECO:0000256" key="1">
    <source>
        <dbReference type="SAM" id="MobiDB-lite"/>
    </source>
</evidence>
<feature type="compositionally biased region" description="Pro residues" evidence="1">
    <location>
        <begin position="248"/>
        <end position="259"/>
    </location>
</feature>
<reference evidence="2" key="2">
    <citation type="submission" date="2023-06" db="EMBL/GenBank/DDBJ databases">
        <authorList>
            <consortium name="Lawrence Berkeley National Laboratory"/>
            <person name="Haridas S."/>
            <person name="Hensen N."/>
            <person name="Bonometti L."/>
            <person name="Westerberg I."/>
            <person name="Brannstrom I.O."/>
            <person name="Guillou S."/>
            <person name="Cros-Aarteil S."/>
            <person name="Calhoun S."/>
            <person name="Kuo A."/>
            <person name="Mondo S."/>
            <person name="Pangilinan J."/>
            <person name="Riley R."/>
            <person name="LaButti K."/>
            <person name="Andreopoulos B."/>
            <person name="Lipzen A."/>
            <person name="Chen C."/>
            <person name="Yanf M."/>
            <person name="Daum C."/>
            <person name="Ng V."/>
            <person name="Clum A."/>
            <person name="Steindorff A."/>
            <person name="Ohm R."/>
            <person name="Martin F."/>
            <person name="Silar P."/>
            <person name="Natvig D."/>
            <person name="Lalanne C."/>
            <person name="Gautier V."/>
            <person name="Ament-velasquez S.L."/>
            <person name="Kruys A."/>
            <person name="Hutchinson M.I."/>
            <person name="Powell A.J."/>
            <person name="Barry K."/>
            <person name="Miller A.N."/>
            <person name="Grigoriev I.V."/>
            <person name="Debuchy R."/>
            <person name="Gladieux P."/>
            <person name="Thoren M.H."/>
            <person name="Johannesson H."/>
        </authorList>
    </citation>
    <scope>NUCLEOTIDE SEQUENCE</scope>
    <source>
        <strain evidence="2">CBS 232.78</strain>
    </source>
</reference>
<sequence>MGVLKLCWLLKTKKIGKEFEWFLNFEYMAKHGLERKLLEKEGTNQSGGLGDKFFDKATHDYVDVVLICKWPHICVSITTANATGISRTNVLGSPQLSPADLAEYAALMHEIVRKEVSRCHTRQSLEDLSFKIYRRQYEMTFTGGFSHDAPAEHNSPAVDVSTMKRAAPKTDILSSFWEEGERLIADWKKTGCPTRPIPATTSKVLIPPPFASRTAASTAPVPPPFASRTVGSNTPIPPPPRRGQTAALPPPTHSEPNPQPQQKQPQGSAPTWPKKPMPAAELASAKEAILNAPTLTRQQQMGQVWFAAVPTADKKLPAFGVPLPWTIMWSSDARAAQEDLTFCLSLWIKLYEDRGKKLKMAYLVFPNRAGNSSIRETGAPLAEQKLFWAACRCLWDWVMPMRASKHLIALDEFLNQRAIAEMNPGTRRVETAEQSKYFQGVVNRKPDWRPREIVQDHTAREKAYDSKKGIDAFVNGGKGSKPSSNKGPA</sequence>
<dbReference type="AlphaFoldDB" id="A0AAE0NA97"/>
<organism evidence="2 3">
    <name type="scientific">Podospora didyma</name>
    <dbReference type="NCBI Taxonomy" id="330526"/>
    <lineage>
        <taxon>Eukaryota</taxon>
        <taxon>Fungi</taxon>
        <taxon>Dikarya</taxon>
        <taxon>Ascomycota</taxon>
        <taxon>Pezizomycotina</taxon>
        <taxon>Sordariomycetes</taxon>
        <taxon>Sordariomycetidae</taxon>
        <taxon>Sordariales</taxon>
        <taxon>Podosporaceae</taxon>
        <taxon>Podospora</taxon>
    </lineage>
</organism>
<keyword evidence="3" id="KW-1185">Reference proteome</keyword>
<comment type="caution">
    <text evidence="2">The sequence shown here is derived from an EMBL/GenBank/DDBJ whole genome shotgun (WGS) entry which is preliminary data.</text>
</comment>
<feature type="region of interest" description="Disordered" evidence="1">
    <location>
        <begin position="213"/>
        <end position="281"/>
    </location>
</feature>
<feature type="region of interest" description="Disordered" evidence="1">
    <location>
        <begin position="470"/>
        <end position="489"/>
    </location>
</feature>
<evidence type="ECO:0000313" key="3">
    <source>
        <dbReference type="Proteomes" id="UP001285441"/>
    </source>
</evidence>
<proteinExistence type="predicted"/>
<name>A0AAE0NA97_9PEZI</name>